<dbReference type="InterPro" id="IPR036770">
    <property type="entry name" value="Ankyrin_rpt-contain_sf"/>
</dbReference>
<accession>A0A6A3I9L2</accession>
<evidence type="ECO:0000313" key="4">
    <source>
        <dbReference type="Proteomes" id="UP000429607"/>
    </source>
</evidence>
<evidence type="ECO:0000313" key="2">
    <source>
        <dbReference type="EMBL" id="KAE8976703.1"/>
    </source>
</evidence>
<reference evidence="4 6" key="1">
    <citation type="submission" date="2018-09" db="EMBL/GenBank/DDBJ databases">
        <title>Genomic investigation of the strawberry pathogen Phytophthora fragariae indicates pathogenicity is determined by transcriptional variation in three key races.</title>
        <authorList>
            <person name="Adams T.M."/>
            <person name="Armitage A.D."/>
            <person name="Sobczyk M.K."/>
            <person name="Bates H.J."/>
            <person name="Dunwell J.M."/>
            <person name="Nellist C.F."/>
            <person name="Harrison R.J."/>
        </authorList>
    </citation>
    <scope>NUCLEOTIDE SEQUENCE [LARGE SCALE GENOMIC DNA]</scope>
    <source>
        <strain evidence="2 4">SCRP249</strain>
        <strain evidence="1 6">SCRP324</strain>
        <strain evidence="3 5">SCRP333</strain>
    </source>
</reference>
<dbReference type="EMBL" id="QXFT01003491">
    <property type="protein sequence ID" value="KAE9285291.1"/>
    <property type="molecule type" value="Genomic_DNA"/>
</dbReference>
<dbReference type="EMBL" id="QXFU01003459">
    <property type="protein sequence ID" value="KAE8975212.1"/>
    <property type="molecule type" value="Genomic_DNA"/>
</dbReference>
<protein>
    <recommendedName>
        <fullName evidence="7">Ankyrin repeat-containing protein</fullName>
    </recommendedName>
</protein>
<keyword evidence="5" id="KW-1185">Reference proteome</keyword>
<evidence type="ECO:0000313" key="3">
    <source>
        <dbReference type="EMBL" id="KAE9285291.1"/>
    </source>
</evidence>
<dbReference type="Proteomes" id="UP000434957">
    <property type="component" value="Unassembled WGS sequence"/>
</dbReference>
<dbReference type="AlphaFoldDB" id="A0A6A3I9L2"/>
<dbReference type="PANTHER" id="PTHR46586:SF3">
    <property type="entry name" value="ANKYRIN REPEAT-CONTAINING PROTEIN"/>
    <property type="match status" value="1"/>
</dbReference>
<dbReference type="PANTHER" id="PTHR46586">
    <property type="entry name" value="ANKYRIN REPEAT-CONTAINING PROTEIN"/>
    <property type="match status" value="1"/>
</dbReference>
<evidence type="ECO:0000313" key="1">
    <source>
        <dbReference type="EMBL" id="KAE8975212.1"/>
    </source>
</evidence>
<name>A0A6A3I9L2_9STRA</name>
<comment type="caution">
    <text evidence="2">The sequence shown here is derived from an EMBL/GenBank/DDBJ whole genome shotgun (WGS) entry which is preliminary data.</text>
</comment>
<dbReference type="Gene3D" id="1.25.40.20">
    <property type="entry name" value="Ankyrin repeat-containing domain"/>
    <property type="match status" value="1"/>
</dbReference>
<dbReference type="Proteomes" id="UP000435112">
    <property type="component" value="Unassembled WGS sequence"/>
</dbReference>
<evidence type="ECO:0000313" key="6">
    <source>
        <dbReference type="Proteomes" id="UP000435112"/>
    </source>
</evidence>
<proteinExistence type="predicted"/>
<evidence type="ECO:0008006" key="7">
    <source>
        <dbReference type="Google" id="ProtNLM"/>
    </source>
</evidence>
<dbReference type="OrthoDB" id="94804at2759"/>
<gene>
    <name evidence="2" type="ORF">PR001_g25346</name>
    <name evidence="1" type="ORF">PR002_g25660</name>
    <name evidence="3" type="ORF">PR003_g26626</name>
</gene>
<dbReference type="Proteomes" id="UP000429607">
    <property type="component" value="Unassembled WGS sequence"/>
</dbReference>
<dbReference type="EMBL" id="QXFV01003445">
    <property type="protein sequence ID" value="KAE8976703.1"/>
    <property type="molecule type" value="Genomic_DNA"/>
</dbReference>
<sequence length="169" mass="18776">METPLLLRVKLALSPDFEAFPHVIQYVSDLLLPRTIDGAIYNDLHRIKKVYEPFLPRTVGAMDGAAARGRLDILQSLQSAHREGCSSAAFVGAAAHAHLDVIWWLNEFYESLARPAEMVNAAARNGHVQVVEFLRRKLNREELVSALEVATASGHRNVAELLRVKLIGD</sequence>
<dbReference type="InterPro" id="IPR052050">
    <property type="entry name" value="SecEffector_AnkRepeat"/>
</dbReference>
<evidence type="ECO:0000313" key="5">
    <source>
        <dbReference type="Proteomes" id="UP000434957"/>
    </source>
</evidence>
<organism evidence="2 4">
    <name type="scientific">Phytophthora rubi</name>
    <dbReference type="NCBI Taxonomy" id="129364"/>
    <lineage>
        <taxon>Eukaryota</taxon>
        <taxon>Sar</taxon>
        <taxon>Stramenopiles</taxon>
        <taxon>Oomycota</taxon>
        <taxon>Peronosporomycetes</taxon>
        <taxon>Peronosporales</taxon>
        <taxon>Peronosporaceae</taxon>
        <taxon>Phytophthora</taxon>
    </lineage>
</organism>